<keyword evidence="6" id="KW-0812">Transmembrane</keyword>
<dbReference type="GO" id="GO:0004735">
    <property type="term" value="F:pyrroline-5-carboxylate reductase activity"/>
    <property type="evidence" value="ECO:0007669"/>
    <property type="project" value="UniProtKB-EC"/>
</dbReference>
<dbReference type="Gene3D" id="1.10.3730.10">
    <property type="entry name" value="ProC C-terminal domain-like"/>
    <property type="match status" value="1"/>
</dbReference>
<feature type="binding site" evidence="4">
    <location>
        <position position="41"/>
    </location>
    <ligand>
        <name>NADP(+)</name>
        <dbReference type="ChEBI" id="CHEBI:58349"/>
    </ligand>
</feature>
<dbReference type="InterPro" id="IPR029036">
    <property type="entry name" value="P5CR_dimer"/>
</dbReference>
<name>A0A1E4T504_9ASCO</name>
<feature type="transmembrane region" description="Helical" evidence="6">
    <location>
        <begin position="7"/>
        <end position="30"/>
    </location>
</feature>
<dbReference type="Proteomes" id="UP000094801">
    <property type="component" value="Unassembled WGS sequence"/>
</dbReference>
<evidence type="ECO:0000256" key="4">
    <source>
        <dbReference type="PIRSR" id="PIRSR000193-1"/>
    </source>
</evidence>
<proteinExistence type="inferred from homology"/>
<keyword evidence="6" id="KW-1133">Transmembrane helix</keyword>
<comment type="similarity">
    <text evidence="1 5">Belongs to the pyrroline-5-carboxylate reductase family.</text>
</comment>
<feature type="domain" description="Pyrroline-5-carboxylate reductase catalytic N-terminal" evidence="7">
    <location>
        <begin position="9"/>
        <end position="109"/>
    </location>
</feature>
<keyword evidence="5" id="KW-0641">Proline biosynthesis</keyword>
<dbReference type="EMBL" id="KV453849">
    <property type="protein sequence ID" value="ODV86825.1"/>
    <property type="molecule type" value="Genomic_DNA"/>
</dbReference>
<dbReference type="SUPFAM" id="SSF51735">
    <property type="entry name" value="NAD(P)-binding Rossmann-fold domains"/>
    <property type="match status" value="1"/>
</dbReference>
<dbReference type="Gene3D" id="3.40.50.720">
    <property type="entry name" value="NAD(P)-binding Rossmann-like Domain"/>
    <property type="match status" value="1"/>
</dbReference>
<feature type="binding site" evidence="4">
    <location>
        <position position="67"/>
    </location>
    <ligand>
        <name>NADPH</name>
        <dbReference type="ChEBI" id="CHEBI:57783"/>
    </ligand>
</feature>
<evidence type="ECO:0000313" key="9">
    <source>
        <dbReference type="EMBL" id="ODV86825.1"/>
    </source>
</evidence>
<organism evidence="9 10">
    <name type="scientific">[Candida] arabinofermentans NRRL YB-2248</name>
    <dbReference type="NCBI Taxonomy" id="983967"/>
    <lineage>
        <taxon>Eukaryota</taxon>
        <taxon>Fungi</taxon>
        <taxon>Dikarya</taxon>
        <taxon>Ascomycota</taxon>
        <taxon>Saccharomycotina</taxon>
        <taxon>Pichiomycetes</taxon>
        <taxon>Pichiales</taxon>
        <taxon>Pichiaceae</taxon>
        <taxon>Ogataea</taxon>
        <taxon>Ogataea/Candida clade</taxon>
    </lineage>
</organism>
<keyword evidence="2 4" id="KW-0521">NADP</keyword>
<gene>
    <name evidence="9" type="ORF">CANARDRAFT_6394</name>
</gene>
<evidence type="ECO:0000256" key="2">
    <source>
        <dbReference type="ARBA" id="ARBA00022857"/>
    </source>
</evidence>
<dbReference type="GO" id="GO:0055129">
    <property type="term" value="P:L-proline biosynthetic process"/>
    <property type="evidence" value="ECO:0007669"/>
    <property type="project" value="UniProtKB-UniPathway"/>
</dbReference>
<keyword evidence="6" id="KW-0472">Membrane</keyword>
<dbReference type="InterPro" id="IPR053790">
    <property type="entry name" value="P5CR-like_CS"/>
</dbReference>
<evidence type="ECO:0000313" key="10">
    <source>
        <dbReference type="Proteomes" id="UP000094801"/>
    </source>
</evidence>
<sequence>MSELKDYNLTILGCGVMGTAVLSAILSTSFDPYPKEIVCCTSSEKSALKLKSTYGDKIQTSYGAESNKEAVKKANVLILGCKPFLFKQIMDEVDIKEGPPTLIISLMAGWTIQQIKETTGCSEIARVMTNTPAKYACGTAAISFSESAAIYEDLVMKLIGNIGLAVQLPEKNMDAATALVGSGPAFCLLMLEALTDGGVKMGIPYAVAKQCAAKVMEGTAKMVLETGDHPAVLKSAVCTPGGTTIAGLMVMEDKGVRSGIARAVEEAANVATSLGKK</sequence>
<evidence type="ECO:0000256" key="1">
    <source>
        <dbReference type="ARBA" id="ARBA00005525"/>
    </source>
</evidence>
<dbReference type="InterPro" id="IPR000304">
    <property type="entry name" value="Pyrroline-COOH_reductase"/>
</dbReference>
<feature type="domain" description="Pyrroline-5-carboxylate reductase dimerisation" evidence="8">
    <location>
        <begin position="170"/>
        <end position="272"/>
    </location>
</feature>
<evidence type="ECO:0000256" key="6">
    <source>
        <dbReference type="SAM" id="Phobius"/>
    </source>
</evidence>
<comment type="pathway">
    <text evidence="5">Amino-acid biosynthesis; L-proline biosynthesis; L-proline from L-glutamate 5-semialdehyde: step 1/1.</text>
</comment>
<accession>A0A1E4T504</accession>
<evidence type="ECO:0000256" key="5">
    <source>
        <dbReference type="RuleBase" id="RU003903"/>
    </source>
</evidence>
<dbReference type="NCBIfam" id="TIGR00112">
    <property type="entry name" value="proC"/>
    <property type="match status" value="1"/>
</dbReference>
<dbReference type="AlphaFoldDB" id="A0A1E4T504"/>
<dbReference type="FunFam" id="1.10.3730.10:FF:000001">
    <property type="entry name" value="Pyrroline-5-carboxylate reductase"/>
    <property type="match status" value="1"/>
</dbReference>
<keyword evidence="10" id="KW-1185">Reference proteome</keyword>
<dbReference type="OrthoDB" id="10263291at2759"/>
<evidence type="ECO:0000259" key="8">
    <source>
        <dbReference type="Pfam" id="PF14748"/>
    </source>
</evidence>
<dbReference type="STRING" id="983967.A0A1E4T504"/>
<keyword evidence="3 5" id="KW-0560">Oxidoreductase</keyword>
<keyword evidence="5" id="KW-0028">Amino-acid biosynthesis</keyword>
<dbReference type="EC" id="1.5.1.2" evidence="5"/>
<dbReference type="PANTHER" id="PTHR11645:SF0">
    <property type="entry name" value="PYRROLINE-5-CARBOXYLATE REDUCTASE 3"/>
    <property type="match status" value="1"/>
</dbReference>
<feature type="binding site" evidence="4">
    <location>
        <begin position="12"/>
        <end position="17"/>
    </location>
    <ligand>
        <name>NADP(+)</name>
        <dbReference type="ChEBI" id="CHEBI:58349"/>
    </ligand>
</feature>
<dbReference type="InterPro" id="IPR036291">
    <property type="entry name" value="NAD(P)-bd_dom_sf"/>
</dbReference>
<dbReference type="HAMAP" id="MF_01925">
    <property type="entry name" value="P5C_reductase"/>
    <property type="match status" value="1"/>
</dbReference>
<dbReference type="PIRSF" id="PIRSF000193">
    <property type="entry name" value="Pyrrol-5-carb_rd"/>
    <property type="match status" value="1"/>
</dbReference>
<comment type="catalytic activity">
    <reaction evidence="5">
        <text>L-proline + NADP(+) = (S)-1-pyrroline-5-carboxylate + NADPH + 2 H(+)</text>
        <dbReference type="Rhea" id="RHEA:14109"/>
        <dbReference type="ChEBI" id="CHEBI:15378"/>
        <dbReference type="ChEBI" id="CHEBI:17388"/>
        <dbReference type="ChEBI" id="CHEBI:57783"/>
        <dbReference type="ChEBI" id="CHEBI:58349"/>
        <dbReference type="ChEBI" id="CHEBI:60039"/>
        <dbReference type="EC" id="1.5.1.2"/>
    </reaction>
</comment>
<dbReference type="SUPFAM" id="SSF48179">
    <property type="entry name" value="6-phosphogluconate dehydrogenase C-terminal domain-like"/>
    <property type="match status" value="1"/>
</dbReference>
<dbReference type="Pfam" id="PF14748">
    <property type="entry name" value="P5CR_dimer"/>
    <property type="match status" value="1"/>
</dbReference>
<dbReference type="InterPro" id="IPR028939">
    <property type="entry name" value="P5C_Rdtase_cat_N"/>
</dbReference>
<dbReference type="PANTHER" id="PTHR11645">
    <property type="entry name" value="PYRROLINE-5-CARBOXYLATE REDUCTASE"/>
    <property type="match status" value="1"/>
</dbReference>
<dbReference type="UniPathway" id="UPA00098">
    <property type="reaction ID" value="UER00361"/>
</dbReference>
<evidence type="ECO:0000256" key="3">
    <source>
        <dbReference type="ARBA" id="ARBA00023002"/>
    </source>
</evidence>
<dbReference type="PROSITE" id="PS00521">
    <property type="entry name" value="P5CR"/>
    <property type="match status" value="1"/>
</dbReference>
<dbReference type="Pfam" id="PF03807">
    <property type="entry name" value="F420_oxidored"/>
    <property type="match status" value="1"/>
</dbReference>
<reference evidence="10" key="1">
    <citation type="submission" date="2016-04" db="EMBL/GenBank/DDBJ databases">
        <title>Comparative genomics of biotechnologically important yeasts.</title>
        <authorList>
            <consortium name="DOE Joint Genome Institute"/>
            <person name="Riley R."/>
            <person name="Haridas S."/>
            <person name="Wolfe K.H."/>
            <person name="Lopes M.R."/>
            <person name="Hittinger C.T."/>
            <person name="Goker M."/>
            <person name="Salamov A."/>
            <person name="Wisecaver J."/>
            <person name="Long T.M."/>
            <person name="Aerts A.L."/>
            <person name="Barry K."/>
            <person name="Choi C."/>
            <person name="Clum A."/>
            <person name="Coughlan A.Y."/>
            <person name="Deshpande S."/>
            <person name="Douglass A.P."/>
            <person name="Hanson S.J."/>
            <person name="Klenk H.-P."/>
            <person name="Labutti K."/>
            <person name="Lapidus A."/>
            <person name="Lindquist E."/>
            <person name="Lipzen A."/>
            <person name="Meier-Kolthoff J.P."/>
            <person name="Ohm R.A."/>
            <person name="Otillar R.P."/>
            <person name="Pangilinan J."/>
            <person name="Peng Y."/>
            <person name="Rokas A."/>
            <person name="Rosa C.A."/>
            <person name="Scheuner C."/>
            <person name="Sibirny A.A."/>
            <person name="Slot J.C."/>
            <person name="Stielow J.B."/>
            <person name="Sun H."/>
            <person name="Kurtzman C.P."/>
            <person name="Blackwell M."/>
            <person name="Grigoriev I.V."/>
            <person name="Jeffries T.W."/>
        </authorList>
    </citation>
    <scope>NUCLEOTIDE SEQUENCE [LARGE SCALE GENOMIC DNA]</scope>
    <source>
        <strain evidence="10">NRRL YB-2248</strain>
    </source>
</reference>
<protein>
    <recommendedName>
        <fullName evidence="5">Pyrroline-5-carboxylate reductase</fullName>
        <ecNumber evidence="5">1.5.1.2</ecNumber>
    </recommendedName>
</protein>
<evidence type="ECO:0000259" key="7">
    <source>
        <dbReference type="Pfam" id="PF03807"/>
    </source>
</evidence>
<dbReference type="InterPro" id="IPR008927">
    <property type="entry name" value="6-PGluconate_DH-like_C_sf"/>
</dbReference>